<dbReference type="GO" id="GO:0004175">
    <property type="term" value="F:endopeptidase activity"/>
    <property type="evidence" value="ECO:0007669"/>
    <property type="project" value="TreeGrafter"/>
</dbReference>
<keyword evidence="3 5" id="KW-0378">Hydrolase</keyword>
<dbReference type="EMBL" id="ACEC01000040">
    <property type="protein sequence ID" value="EEG31284.1"/>
    <property type="molecule type" value="Genomic_DNA"/>
</dbReference>
<sequence length="400" mass="43637">MNKKISLGAAVTFCAIVAAITFAITWMASSDTFDGLVSNLTQRDEIYQKMDEIDKYVRTNYLNQNEVDDQALQDSIATGYLAGLGDKYAAYYTADSLKQKELDSKGVMVGIGVTASEDESGYIKIISTYTDSPAEAAGILPQDLIVSVDGEDVKSIGYLKAMEKVKGEAGTTVKLVVRRGGQDSEMEVSRKQMEIPTVEYRMEGQNGYIKISSFKEATIDQFNKAIDELTAQGAQGLIFDLRENSGGTLDSVSKMLDKLLPEGVIATKVKADGTSEVLAESDAVEINLPMVTIGNKNTASAAELFICALRDYDKAKLVGTTTYGKGVMQELHTLKDGSAINLTTGYFNPPKSENFNNKGITPDFEVKLTEDQQKLFDERALELENDPQFTKAVEVLNTTK</sequence>
<evidence type="ECO:0000313" key="8">
    <source>
        <dbReference type="Proteomes" id="UP000003340"/>
    </source>
</evidence>
<dbReference type="Gene3D" id="3.90.226.10">
    <property type="entry name" value="2-enoyl-CoA Hydratase, Chain A, domain 1"/>
    <property type="match status" value="1"/>
</dbReference>
<gene>
    <name evidence="7" type="ORF">CLOSTMETH_01081</name>
</gene>
<dbReference type="eggNOG" id="COG0793">
    <property type="taxonomic scope" value="Bacteria"/>
</dbReference>
<evidence type="ECO:0000256" key="3">
    <source>
        <dbReference type="ARBA" id="ARBA00022801"/>
    </source>
</evidence>
<dbReference type="STRING" id="537013.CLOSTMETH_01081"/>
<dbReference type="PROSITE" id="PS50106">
    <property type="entry name" value="PDZ"/>
    <property type="match status" value="1"/>
</dbReference>
<dbReference type="EC" id="3.4.21.-" evidence="7"/>
<keyword evidence="4 5" id="KW-0720">Serine protease</keyword>
<dbReference type="SMART" id="SM00245">
    <property type="entry name" value="TSPc"/>
    <property type="match status" value="1"/>
</dbReference>
<name>C0EB64_9FIRM</name>
<protein>
    <submittedName>
        <fullName evidence="7">Peptidase, S41 family</fullName>
        <ecNumber evidence="7">3.4.21.-</ecNumber>
    </submittedName>
</protein>
<dbReference type="InterPro" id="IPR005151">
    <property type="entry name" value="Tail-specific_protease"/>
</dbReference>
<dbReference type="InterPro" id="IPR004447">
    <property type="entry name" value="Peptidase_S41A"/>
</dbReference>
<dbReference type="GO" id="GO:0006508">
    <property type="term" value="P:proteolysis"/>
    <property type="evidence" value="ECO:0007669"/>
    <property type="project" value="UniProtKB-KW"/>
</dbReference>
<keyword evidence="2 5" id="KW-0645">Protease</keyword>
<dbReference type="GO" id="GO:0008236">
    <property type="term" value="F:serine-type peptidase activity"/>
    <property type="evidence" value="ECO:0007669"/>
    <property type="project" value="UniProtKB-KW"/>
</dbReference>
<accession>C0EB64</accession>
<dbReference type="CDD" id="cd06782">
    <property type="entry name" value="cpPDZ_CPP-like"/>
    <property type="match status" value="1"/>
</dbReference>
<dbReference type="InterPro" id="IPR001478">
    <property type="entry name" value="PDZ"/>
</dbReference>
<evidence type="ECO:0000313" key="7">
    <source>
        <dbReference type="EMBL" id="EEG31284.1"/>
    </source>
</evidence>
<dbReference type="GO" id="GO:0007165">
    <property type="term" value="P:signal transduction"/>
    <property type="evidence" value="ECO:0007669"/>
    <property type="project" value="TreeGrafter"/>
</dbReference>
<dbReference type="SUPFAM" id="SSF52096">
    <property type="entry name" value="ClpP/crotonase"/>
    <property type="match status" value="1"/>
</dbReference>
<dbReference type="InterPro" id="IPR029045">
    <property type="entry name" value="ClpP/crotonase-like_dom_sf"/>
</dbReference>
<dbReference type="Proteomes" id="UP000003340">
    <property type="component" value="Unassembled WGS sequence"/>
</dbReference>
<dbReference type="Pfam" id="PF13180">
    <property type="entry name" value="PDZ_2"/>
    <property type="match status" value="1"/>
</dbReference>
<comment type="caution">
    <text evidence="7">The sequence shown here is derived from an EMBL/GenBank/DDBJ whole genome shotgun (WGS) entry which is preliminary data.</text>
</comment>
<evidence type="ECO:0000256" key="2">
    <source>
        <dbReference type="ARBA" id="ARBA00022670"/>
    </source>
</evidence>
<reference evidence="7 8" key="2">
    <citation type="submission" date="2009-02" db="EMBL/GenBank/DDBJ databases">
        <title>Draft genome sequence of Clostridium methylpentosum (DSM 5476).</title>
        <authorList>
            <person name="Sudarsanam P."/>
            <person name="Ley R."/>
            <person name="Guruge J."/>
            <person name="Turnbaugh P.J."/>
            <person name="Mahowald M."/>
            <person name="Liep D."/>
            <person name="Gordon J."/>
        </authorList>
    </citation>
    <scope>NUCLEOTIDE SEQUENCE [LARGE SCALE GENOMIC DNA]</scope>
    <source>
        <strain evidence="7 8">DSM 5476</strain>
    </source>
</reference>
<dbReference type="CDD" id="cd07560">
    <property type="entry name" value="Peptidase_S41_CPP"/>
    <property type="match status" value="1"/>
</dbReference>
<dbReference type="SUPFAM" id="SSF50156">
    <property type="entry name" value="PDZ domain-like"/>
    <property type="match status" value="1"/>
</dbReference>
<dbReference type="PANTHER" id="PTHR32060:SF30">
    <property type="entry name" value="CARBOXY-TERMINAL PROCESSING PROTEASE CTPA"/>
    <property type="match status" value="1"/>
</dbReference>
<organism evidence="7 8">
    <name type="scientific">[Clostridium] methylpentosum DSM 5476</name>
    <dbReference type="NCBI Taxonomy" id="537013"/>
    <lineage>
        <taxon>Bacteria</taxon>
        <taxon>Bacillati</taxon>
        <taxon>Bacillota</taxon>
        <taxon>Clostridia</taxon>
        <taxon>Eubacteriales</taxon>
        <taxon>Oscillospiraceae</taxon>
        <taxon>Oscillospiraceae incertae sedis</taxon>
    </lineage>
</organism>
<proteinExistence type="inferred from homology"/>
<evidence type="ECO:0000259" key="6">
    <source>
        <dbReference type="PROSITE" id="PS50106"/>
    </source>
</evidence>
<dbReference type="InterPro" id="IPR036034">
    <property type="entry name" value="PDZ_sf"/>
</dbReference>
<dbReference type="NCBIfam" id="TIGR00225">
    <property type="entry name" value="prc"/>
    <property type="match status" value="1"/>
</dbReference>
<feature type="domain" description="PDZ" evidence="6">
    <location>
        <begin position="103"/>
        <end position="180"/>
    </location>
</feature>
<dbReference type="GO" id="GO:0030288">
    <property type="term" value="C:outer membrane-bounded periplasmic space"/>
    <property type="evidence" value="ECO:0007669"/>
    <property type="project" value="TreeGrafter"/>
</dbReference>
<dbReference type="AlphaFoldDB" id="C0EB64"/>
<evidence type="ECO:0000256" key="5">
    <source>
        <dbReference type="RuleBase" id="RU004404"/>
    </source>
</evidence>
<dbReference type="Gene3D" id="2.30.42.10">
    <property type="match status" value="1"/>
</dbReference>
<evidence type="ECO:0000256" key="1">
    <source>
        <dbReference type="ARBA" id="ARBA00009179"/>
    </source>
</evidence>
<comment type="similarity">
    <text evidence="1 5">Belongs to the peptidase S41A family.</text>
</comment>
<reference evidence="7 8" key="1">
    <citation type="submission" date="2009-01" db="EMBL/GenBank/DDBJ databases">
        <authorList>
            <person name="Fulton L."/>
            <person name="Clifton S."/>
            <person name="Fulton B."/>
            <person name="Xu J."/>
            <person name="Minx P."/>
            <person name="Pepin K.H."/>
            <person name="Johnson M."/>
            <person name="Bhonagiri V."/>
            <person name="Nash W.E."/>
            <person name="Mardis E.R."/>
            <person name="Wilson R.K."/>
        </authorList>
    </citation>
    <scope>NUCLEOTIDE SEQUENCE [LARGE SCALE GENOMIC DNA]</scope>
    <source>
        <strain evidence="7 8">DSM 5476</strain>
    </source>
</reference>
<dbReference type="HOGENOM" id="CLU_017295_3_2_9"/>
<dbReference type="PANTHER" id="PTHR32060">
    <property type="entry name" value="TAIL-SPECIFIC PROTEASE"/>
    <property type="match status" value="1"/>
</dbReference>
<evidence type="ECO:0000256" key="4">
    <source>
        <dbReference type="ARBA" id="ARBA00022825"/>
    </source>
</evidence>
<dbReference type="Pfam" id="PF03572">
    <property type="entry name" value="Peptidase_S41"/>
    <property type="match status" value="1"/>
</dbReference>
<dbReference type="Gene3D" id="3.30.750.44">
    <property type="match status" value="1"/>
</dbReference>
<dbReference type="SMART" id="SM00228">
    <property type="entry name" value="PDZ"/>
    <property type="match status" value="1"/>
</dbReference>
<keyword evidence="8" id="KW-1185">Reference proteome</keyword>